<dbReference type="AlphaFoldDB" id="A0A930W087"/>
<gene>
    <name evidence="2" type="ORF">HXK23_02630</name>
</gene>
<feature type="signal peptide" evidence="1">
    <location>
        <begin position="1"/>
        <end position="23"/>
    </location>
</feature>
<dbReference type="Proteomes" id="UP000772566">
    <property type="component" value="Unassembled WGS sequence"/>
</dbReference>
<reference evidence="2" key="1">
    <citation type="submission" date="2020-04" db="EMBL/GenBank/DDBJ databases">
        <title>Deep metagenomics examines the oral microbiome during advanced dental caries in children, revealing novel taxa and co-occurrences with host molecules.</title>
        <authorList>
            <person name="Baker J.L."/>
            <person name="Morton J.T."/>
            <person name="Dinis M."/>
            <person name="Alvarez R."/>
            <person name="Tran N.C."/>
            <person name="Knight R."/>
            <person name="Edlund A."/>
        </authorList>
    </citation>
    <scope>NUCLEOTIDE SEQUENCE</scope>
    <source>
        <strain evidence="2">JCVI_22A_bin.2</strain>
    </source>
</reference>
<evidence type="ECO:0000313" key="3">
    <source>
        <dbReference type="Proteomes" id="UP000772566"/>
    </source>
</evidence>
<comment type="caution">
    <text evidence="2">The sequence shown here is derived from an EMBL/GenBank/DDBJ whole genome shotgun (WGS) entry which is preliminary data.</text>
</comment>
<sequence>MKQRRLLFMLVLTLVLSTSIVFTACTPNIGGPSPEEIAAQKEAEEKKAARAPFVGVWEAKSISDPSQGDIPESVYPTAVESMKSIYGYDFADDGTGNFIRFGAQKPFTWSVDANGKLTITLAGNAGSYTATVDSSGQMTVEGSDGSKAVLKQVTKTSGDYSSFKYKPFDAMADKGTIAYNFSSTKGEYKMRFKLKTEVDKVLIDNDDLYVRYVGIAKSPDGYSEGYVFEIINRSENWVNCTFKLDNSENSVWANDSNYLESGERVFAFVINDSYQKKPLADQTEVNAVVEYYHIKGGKSMEDTKTENVDLIISQKK</sequence>
<proteinExistence type="predicted"/>
<evidence type="ECO:0000313" key="2">
    <source>
        <dbReference type="EMBL" id="MBF4809109.1"/>
    </source>
</evidence>
<feature type="chain" id="PRO_5037704845" evidence="1">
    <location>
        <begin position="24"/>
        <end position="316"/>
    </location>
</feature>
<protein>
    <submittedName>
        <fullName evidence="2">Uncharacterized protein</fullName>
    </submittedName>
</protein>
<dbReference type="EMBL" id="JABZGT010000114">
    <property type="protein sequence ID" value="MBF4809109.1"/>
    <property type="molecule type" value="Genomic_DNA"/>
</dbReference>
<name>A0A930W087_9ACTN</name>
<accession>A0A930W087</accession>
<dbReference type="PROSITE" id="PS51257">
    <property type="entry name" value="PROKAR_LIPOPROTEIN"/>
    <property type="match status" value="1"/>
</dbReference>
<organism evidence="2 3">
    <name type="scientific">Lancefieldella parvula</name>
    <dbReference type="NCBI Taxonomy" id="1382"/>
    <lineage>
        <taxon>Bacteria</taxon>
        <taxon>Bacillati</taxon>
        <taxon>Actinomycetota</taxon>
        <taxon>Coriobacteriia</taxon>
        <taxon>Coriobacteriales</taxon>
        <taxon>Atopobiaceae</taxon>
        <taxon>Lancefieldella</taxon>
    </lineage>
</organism>
<evidence type="ECO:0000256" key="1">
    <source>
        <dbReference type="SAM" id="SignalP"/>
    </source>
</evidence>
<keyword evidence="1" id="KW-0732">Signal</keyword>